<dbReference type="InterPro" id="IPR050767">
    <property type="entry name" value="Sel1_AlgK"/>
</dbReference>
<protein>
    <submittedName>
        <fullName evidence="3">Sel1 repeatcontaining protein</fullName>
    </submittedName>
</protein>
<dbReference type="PANTHER" id="PTHR11102">
    <property type="entry name" value="SEL-1-LIKE PROTEIN"/>
    <property type="match status" value="1"/>
</dbReference>
<dbReference type="KEGG" id="acan:ACA1_252780"/>
<dbReference type="InterPro" id="IPR006597">
    <property type="entry name" value="Sel1-like"/>
</dbReference>
<dbReference type="RefSeq" id="XP_004367579.1">
    <property type="nucleotide sequence ID" value="XM_004367522.1"/>
</dbReference>
<dbReference type="GeneID" id="14923255"/>
<dbReference type="STRING" id="1257118.L8HC46"/>
<evidence type="ECO:0000256" key="1">
    <source>
        <dbReference type="ARBA" id="ARBA00038101"/>
    </source>
</evidence>
<accession>L8HC46</accession>
<dbReference type="AlphaFoldDB" id="L8HC46"/>
<comment type="similarity">
    <text evidence="1">Belongs to the sel-1 family.</text>
</comment>
<reference evidence="3 4" key="1">
    <citation type="journal article" date="2013" name="Genome Biol.">
        <title>Genome of Acanthamoeba castellanii highlights extensive lateral gene transfer and early evolution of tyrosine kinase signaling.</title>
        <authorList>
            <person name="Clarke M."/>
            <person name="Lohan A.J."/>
            <person name="Liu B."/>
            <person name="Lagkouvardos I."/>
            <person name="Roy S."/>
            <person name="Zafar N."/>
            <person name="Bertelli C."/>
            <person name="Schilde C."/>
            <person name="Kianianmomeni A."/>
            <person name="Burglin T.R."/>
            <person name="Frech C."/>
            <person name="Turcotte B."/>
            <person name="Kopec K.O."/>
            <person name="Synnott J.M."/>
            <person name="Choo C."/>
            <person name="Paponov I."/>
            <person name="Finkler A."/>
            <person name="Soon Heng Tan C."/>
            <person name="Hutchins A.P."/>
            <person name="Weinmeier T."/>
            <person name="Rattei T."/>
            <person name="Chu J.S."/>
            <person name="Gimenez G."/>
            <person name="Irimia M."/>
            <person name="Rigden D.J."/>
            <person name="Fitzpatrick D.A."/>
            <person name="Lorenzo-Morales J."/>
            <person name="Bateman A."/>
            <person name="Chiu C.H."/>
            <person name="Tang P."/>
            <person name="Hegemann P."/>
            <person name="Fromm H."/>
            <person name="Raoult D."/>
            <person name="Greub G."/>
            <person name="Miranda-Saavedra D."/>
            <person name="Chen N."/>
            <person name="Nash P."/>
            <person name="Ginger M.L."/>
            <person name="Horn M."/>
            <person name="Schaap P."/>
            <person name="Caler L."/>
            <person name="Loftus B."/>
        </authorList>
    </citation>
    <scope>NUCLEOTIDE SEQUENCE [LARGE SCALE GENOMIC DNA]</scope>
    <source>
        <strain evidence="3 4">Neff</strain>
    </source>
</reference>
<dbReference type="InterPro" id="IPR011990">
    <property type="entry name" value="TPR-like_helical_dom_sf"/>
</dbReference>
<feature type="region of interest" description="Disordered" evidence="2">
    <location>
        <begin position="449"/>
        <end position="489"/>
    </location>
</feature>
<dbReference type="VEuPathDB" id="AmoebaDB:ACA1_252780"/>
<dbReference type="OrthoDB" id="272077at2759"/>
<feature type="compositionally biased region" description="Acidic residues" evidence="2">
    <location>
        <begin position="475"/>
        <end position="489"/>
    </location>
</feature>
<sequence>MVQGGVEEEGFLADVVPGLPAWARRRGSLTTPEERLLEEEELDLLAAEVQRLVDGPLKTTSPHPQQTTRRGLLHSLRSLKRQPATFNLNTFGVSDSTTTTTTSRTGSVEEEVVVDEDEAEFLYDMGKRMLLGREGGMELQRNPRCAVHLLQRAAAMGHVGAKWDLHCCRGRGDDITLDYTRAAVLYARFAKMGHPVALSNLGVCYHKGRGVKKSLSKAVRYYTQAAQHNYARGNYNLAVCYDLGDGVVRDAAKAVDHYSKSARLGYAVAQYYMGVCYSHAKGIESRDFKQAIDMWRKAARQGHGLAQLVLANYHREGLEGLLPKDVLKAALLFRAAIGWGDEKAWDRLKDLLAASPTGDFEECGLDRCDGCEARPVEHTTHVPTLYDQCCLHFFNRWTHHKVVAAAKTEQAQLPAEVVDKINREVRKCHNPACTKLRYGPGTVQRRWRLKAPSSSSEEEPKATIQHRPEAIDDQRDGEEESILELEGEGENGDEVALHFCSHKCALAL</sequence>
<keyword evidence="4" id="KW-1185">Reference proteome</keyword>
<proteinExistence type="inferred from homology"/>
<dbReference type="Proteomes" id="UP000011083">
    <property type="component" value="Unassembled WGS sequence"/>
</dbReference>
<organism evidence="3 4">
    <name type="scientific">Acanthamoeba castellanii (strain ATCC 30010 / Neff)</name>
    <dbReference type="NCBI Taxonomy" id="1257118"/>
    <lineage>
        <taxon>Eukaryota</taxon>
        <taxon>Amoebozoa</taxon>
        <taxon>Discosea</taxon>
        <taxon>Longamoebia</taxon>
        <taxon>Centramoebida</taxon>
        <taxon>Acanthamoebidae</taxon>
        <taxon>Acanthamoeba</taxon>
    </lineage>
</organism>
<dbReference type="PANTHER" id="PTHR11102:SF160">
    <property type="entry name" value="ERAD-ASSOCIATED E3 UBIQUITIN-PROTEIN LIGASE COMPONENT HRD3"/>
    <property type="match status" value="1"/>
</dbReference>
<evidence type="ECO:0000313" key="4">
    <source>
        <dbReference type="Proteomes" id="UP000011083"/>
    </source>
</evidence>
<dbReference type="SUPFAM" id="SSF81901">
    <property type="entry name" value="HCP-like"/>
    <property type="match status" value="1"/>
</dbReference>
<gene>
    <name evidence="3" type="ORF">ACA1_252780</name>
</gene>
<evidence type="ECO:0000256" key="2">
    <source>
        <dbReference type="SAM" id="MobiDB-lite"/>
    </source>
</evidence>
<evidence type="ECO:0000313" key="3">
    <source>
        <dbReference type="EMBL" id="ELR22323.1"/>
    </source>
</evidence>
<dbReference type="Pfam" id="PF08238">
    <property type="entry name" value="Sel1"/>
    <property type="match status" value="6"/>
</dbReference>
<name>L8HC46_ACACF</name>
<dbReference type="Gene3D" id="1.25.40.10">
    <property type="entry name" value="Tetratricopeptide repeat domain"/>
    <property type="match status" value="1"/>
</dbReference>
<feature type="compositionally biased region" description="Basic and acidic residues" evidence="2">
    <location>
        <begin position="458"/>
        <end position="474"/>
    </location>
</feature>
<dbReference type="EMBL" id="KB007885">
    <property type="protein sequence ID" value="ELR22323.1"/>
    <property type="molecule type" value="Genomic_DNA"/>
</dbReference>
<dbReference type="SMART" id="SM00671">
    <property type="entry name" value="SEL1"/>
    <property type="match status" value="6"/>
</dbReference>